<dbReference type="Pfam" id="PF05598">
    <property type="entry name" value="DUF772"/>
    <property type="match status" value="1"/>
</dbReference>
<sequence>MMMCKAFLLQSWYKLRDSALEKQLDLDLLFRRFITLDISKSVPDHSTFWRFRQKLDKLLLMDKLLQEINSQLIDQGLYIKSVGISIVDASVIEAKQCRPNKDKDKRASD</sequence>
<evidence type="ECO:0000313" key="3">
    <source>
        <dbReference type="Proteomes" id="UP001178148"/>
    </source>
</evidence>
<evidence type="ECO:0000313" key="2">
    <source>
        <dbReference type="EMBL" id="MDP0590014.1"/>
    </source>
</evidence>
<dbReference type="PANTHER" id="PTHR35604:SF2">
    <property type="entry name" value="TRANSPOSASE INSH FOR INSERTION SEQUENCE ELEMENT IS5A-RELATED"/>
    <property type="match status" value="1"/>
</dbReference>
<keyword evidence="3" id="KW-1185">Reference proteome</keyword>
<name>A0AA90NTB4_9GAMM</name>
<organism evidence="2 3">
    <name type="scientific">Candidatus Endonucleibacter bathymodioli</name>
    <dbReference type="NCBI Taxonomy" id="539814"/>
    <lineage>
        <taxon>Bacteria</taxon>
        <taxon>Pseudomonadati</taxon>
        <taxon>Pseudomonadota</taxon>
        <taxon>Gammaproteobacteria</taxon>
        <taxon>Oceanospirillales</taxon>
        <taxon>Endozoicomonadaceae</taxon>
        <taxon>Candidatus Endonucleibacter</taxon>
    </lineage>
</organism>
<gene>
    <name evidence="2" type="ORF">QS748_12840</name>
</gene>
<dbReference type="EMBL" id="JASXSV010000027">
    <property type="protein sequence ID" value="MDP0590014.1"/>
    <property type="molecule type" value="Genomic_DNA"/>
</dbReference>
<comment type="caution">
    <text evidence="2">The sequence shown here is derived from an EMBL/GenBank/DDBJ whole genome shotgun (WGS) entry which is preliminary data.</text>
</comment>
<feature type="domain" description="Transposase InsH N-terminal" evidence="1">
    <location>
        <begin position="2"/>
        <end position="54"/>
    </location>
</feature>
<proteinExistence type="predicted"/>
<dbReference type="PANTHER" id="PTHR35604">
    <property type="entry name" value="TRANSPOSASE INSH FOR INSERTION SEQUENCE ELEMENT IS5A-RELATED"/>
    <property type="match status" value="1"/>
</dbReference>
<dbReference type="InterPro" id="IPR008490">
    <property type="entry name" value="Transposase_InsH_N"/>
</dbReference>
<evidence type="ECO:0000259" key="1">
    <source>
        <dbReference type="Pfam" id="PF05598"/>
    </source>
</evidence>
<protein>
    <submittedName>
        <fullName evidence="2">Transposase</fullName>
    </submittedName>
</protein>
<dbReference type="Proteomes" id="UP001178148">
    <property type="component" value="Unassembled WGS sequence"/>
</dbReference>
<dbReference type="AlphaFoldDB" id="A0AA90NTB4"/>
<accession>A0AA90NTB4</accession>
<reference evidence="2 3" key="1">
    <citation type="journal article" date="2023" name="bioRxiv">
        <title>An intranuclear bacterial parasite of deep-sea mussels expresses apoptosis inhibitors acquired from its host.</title>
        <authorList>
            <person name="Gonzalez Porras M.A."/>
            <person name="Assie A."/>
            <person name="Tietjen M."/>
            <person name="Violette M."/>
            <person name="Kleiner M."/>
            <person name="Gruber-Vodicka H."/>
            <person name="Dubilier N."/>
            <person name="Leisch N."/>
        </authorList>
    </citation>
    <scope>NUCLEOTIDE SEQUENCE [LARGE SCALE GENOMIC DNA]</scope>
    <source>
        <strain evidence="2">IAP13</strain>
    </source>
</reference>